<sequence>MQKDGTEGDGIAGGEFIDCSSAQKQENSKKSPLENGGTSSRLQENSVDKDAAGVISIVISRGDACNQVPAVSELKGNVTKTASSEKDVKADAVPLKKGCLSRSESYHEECRVCQQQSEEPLMDLGCQCRGELAKAHRSCIEIWFRTRGSNKCEICQQVATNVPPPESQPSAGYWTWRVEPAFGGSAFVQGERERGCFSPLWIAFSILIGGLLLDVLISISLGVSALPVNIIIGVLVVLGLGTALRLALECCHEWSLRREVQRVDTDINPGYYPAV</sequence>
<reference evidence="1 2" key="1">
    <citation type="journal article" date="2022" name="Hortic Res">
        <title>A haplotype resolved chromosomal level avocado genome allows analysis of novel avocado genes.</title>
        <authorList>
            <person name="Nath O."/>
            <person name="Fletcher S.J."/>
            <person name="Hayward A."/>
            <person name="Shaw L.M."/>
            <person name="Masouleh A.K."/>
            <person name="Furtado A."/>
            <person name="Henry R.J."/>
            <person name="Mitter N."/>
        </authorList>
    </citation>
    <scope>NUCLEOTIDE SEQUENCE [LARGE SCALE GENOMIC DNA]</scope>
    <source>
        <strain evidence="2">cv. Hass</strain>
    </source>
</reference>
<organism evidence="1 2">
    <name type="scientific">Persea americana</name>
    <name type="common">Avocado</name>
    <dbReference type="NCBI Taxonomy" id="3435"/>
    <lineage>
        <taxon>Eukaryota</taxon>
        <taxon>Viridiplantae</taxon>
        <taxon>Streptophyta</taxon>
        <taxon>Embryophyta</taxon>
        <taxon>Tracheophyta</taxon>
        <taxon>Spermatophyta</taxon>
        <taxon>Magnoliopsida</taxon>
        <taxon>Magnoliidae</taxon>
        <taxon>Laurales</taxon>
        <taxon>Lauraceae</taxon>
        <taxon>Persea</taxon>
    </lineage>
</organism>
<keyword evidence="2" id="KW-1185">Reference proteome</keyword>
<evidence type="ECO:0000313" key="1">
    <source>
        <dbReference type="EMBL" id="KAJ8626251.1"/>
    </source>
</evidence>
<dbReference type="Proteomes" id="UP001234297">
    <property type="component" value="Chromosome 6"/>
</dbReference>
<accession>A0ACC2KYM3</accession>
<proteinExistence type="predicted"/>
<protein>
    <submittedName>
        <fullName evidence="1">Uncharacterized protein</fullName>
    </submittedName>
</protein>
<gene>
    <name evidence="1" type="ORF">MRB53_019558</name>
</gene>
<dbReference type="EMBL" id="CM056814">
    <property type="protein sequence ID" value="KAJ8626251.1"/>
    <property type="molecule type" value="Genomic_DNA"/>
</dbReference>
<comment type="caution">
    <text evidence="1">The sequence shown here is derived from an EMBL/GenBank/DDBJ whole genome shotgun (WGS) entry which is preliminary data.</text>
</comment>
<evidence type="ECO:0000313" key="2">
    <source>
        <dbReference type="Proteomes" id="UP001234297"/>
    </source>
</evidence>
<name>A0ACC2KYM3_PERAE</name>